<dbReference type="InterPro" id="IPR001130">
    <property type="entry name" value="TatD-like"/>
</dbReference>
<sequence>MLIDTHCHLDAAEFDADRDLIASSALQQGVSKIVIPAVARNNFDAVLEICLQHKHCAYALGIHPMFVDNSAIDDVDMLRAYVQANNPVAIGEIGLDYFVYKPSINPANIERQVFFFTEQLKIAKQHQLPVLLHVRNAVDDVLKYLRKHQVVGGIAHAFNGSFQQAEQFIQLGFKLGFGGAMTYSRALKIRELAEKLPLESIVLETDSPDIPPEWLGQGGRNTPLELPGIAQVLADIRRENVSEVVDITGANALNILPKLVDLCTSPNVLH</sequence>
<dbReference type="PROSITE" id="PS01091">
    <property type="entry name" value="TATD_3"/>
    <property type="match status" value="1"/>
</dbReference>
<dbReference type="Gene3D" id="3.20.20.140">
    <property type="entry name" value="Metal-dependent hydrolases"/>
    <property type="match status" value="1"/>
</dbReference>
<protein>
    <submittedName>
        <fullName evidence="3">Putative deoxyribonuclease YjjV</fullName>
        <ecNumber evidence="3">3.1.21.-</ecNumber>
    </submittedName>
</protein>
<dbReference type="GO" id="GO:0016788">
    <property type="term" value="F:hydrolase activity, acting on ester bonds"/>
    <property type="evidence" value="ECO:0007669"/>
    <property type="project" value="InterPro"/>
</dbReference>
<name>A0A1J5SWQ9_9ZZZZ</name>
<comment type="caution">
    <text evidence="3">The sequence shown here is derived from an EMBL/GenBank/DDBJ whole genome shotgun (WGS) entry which is preliminary data.</text>
</comment>
<dbReference type="PROSITE" id="PS01137">
    <property type="entry name" value="TATD_1"/>
    <property type="match status" value="1"/>
</dbReference>
<dbReference type="InterPro" id="IPR018228">
    <property type="entry name" value="DNase_TatD-rel_CS"/>
</dbReference>
<evidence type="ECO:0000256" key="1">
    <source>
        <dbReference type="ARBA" id="ARBA00022723"/>
    </source>
</evidence>
<dbReference type="PIRSF" id="PIRSF005902">
    <property type="entry name" value="DNase_TatD"/>
    <property type="match status" value="1"/>
</dbReference>
<dbReference type="EMBL" id="MLJW01000017">
    <property type="protein sequence ID" value="OIR12395.1"/>
    <property type="molecule type" value="Genomic_DNA"/>
</dbReference>
<organism evidence="3">
    <name type="scientific">mine drainage metagenome</name>
    <dbReference type="NCBI Taxonomy" id="410659"/>
    <lineage>
        <taxon>unclassified sequences</taxon>
        <taxon>metagenomes</taxon>
        <taxon>ecological metagenomes</taxon>
    </lineage>
</organism>
<reference evidence="3" key="1">
    <citation type="submission" date="2016-10" db="EMBL/GenBank/DDBJ databases">
        <title>Sequence of Gallionella enrichment culture.</title>
        <authorList>
            <person name="Poehlein A."/>
            <person name="Muehling M."/>
            <person name="Daniel R."/>
        </authorList>
    </citation>
    <scope>NUCLEOTIDE SEQUENCE</scope>
</reference>
<dbReference type="PROSITE" id="PS01090">
    <property type="entry name" value="TATD_2"/>
    <property type="match status" value="1"/>
</dbReference>
<keyword evidence="2 3" id="KW-0378">Hydrolase</keyword>
<dbReference type="SUPFAM" id="SSF51556">
    <property type="entry name" value="Metallo-dependent hydrolases"/>
    <property type="match status" value="1"/>
</dbReference>
<dbReference type="CDD" id="cd01310">
    <property type="entry name" value="TatD_DNAse"/>
    <property type="match status" value="1"/>
</dbReference>
<evidence type="ECO:0000256" key="2">
    <source>
        <dbReference type="ARBA" id="ARBA00022801"/>
    </source>
</evidence>
<dbReference type="AlphaFoldDB" id="A0A1J5SWQ9"/>
<dbReference type="PANTHER" id="PTHR46124:SF2">
    <property type="entry name" value="D-AMINOACYL-TRNA DEACYLASE"/>
    <property type="match status" value="1"/>
</dbReference>
<dbReference type="GO" id="GO:0046872">
    <property type="term" value="F:metal ion binding"/>
    <property type="evidence" value="ECO:0007669"/>
    <property type="project" value="UniProtKB-KW"/>
</dbReference>
<accession>A0A1J5SWQ9</accession>
<proteinExistence type="predicted"/>
<dbReference type="Pfam" id="PF01026">
    <property type="entry name" value="TatD_DNase"/>
    <property type="match status" value="1"/>
</dbReference>
<dbReference type="FunFam" id="3.20.20.140:FF:000005">
    <property type="entry name" value="TatD family hydrolase"/>
    <property type="match status" value="1"/>
</dbReference>
<dbReference type="PANTHER" id="PTHR46124">
    <property type="entry name" value="D-AMINOACYL-TRNA DEACYLASE"/>
    <property type="match status" value="1"/>
</dbReference>
<keyword evidence="1" id="KW-0479">Metal-binding</keyword>
<dbReference type="InterPro" id="IPR032466">
    <property type="entry name" value="Metal_Hydrolase"/>
</dbReference>
<gene>
    <name evidence="3" type="primary">yjjV_2</name>
    <name evidence="3" type="ORF">GALL_60940</name>
</gene>
<evidence type="ECO:0000313" key="3">
    <source>
        <dbReference type="EMBL" id="OIR12395.1"/>
    </source>
</evidence>
<dbReference type="EC" id="3.1.21.-" evidence="3"/>